<evidence type="ECO:0000313" key="2">
    <source>
        <dbReference type="Proteomes" id="UP001055072"/>
    </source>
</evidence>
<keyword evidence="2" id="KW-1185">Reference proteome</keyword>
<sequence>MISTMATVAFRNSSLCEFCHAKPKYGGHPFCGKTCATQAAGMCIHCYQKPKFGNYDYCGKNCAAQAQAQQPATKPQTKTQAQNAPAANQQTVPLNIVKQAVNAVKKPQKPTAGVMRQTPARGQTQHQPTGQTNQAPLSQWVHMAAAQVPNILSGLNPPQPHASPPPPPPPQPQSSAPLTSSKSYNVPPTKQVNFAATSNLKSSRSHTQPQHQYQHASIAVDPQAQAVSPTVLEYPDSPAVCQIPGCEEYAHVDANGDVSEYCSQAHREEAVDKGLVDPCIKCLIMPQSKTDYFCGRTCREEALHKGLTLPA</sequence>
<dbReference type="Proteomes" id="UP001055072">
    <property type="component" value="Unassembled WGS sequence"/>
</dbReference>
<accession>A0ACB8U9X9</accession>
<name>A0ACB8U9X9_9APHY</name>
<dbReference type="EMBL" id="MU274906">
    <property type="protein sequence ID" value="KAI0090986.1"/>
    <property type="molecule type" value="Genomic_DNA"/>
</dbReference>
<comment type="caution">
    <text evidence="1">The sequence shown here is derived from an EMBL/GenBank/DDBJ whole genome shotgun (WGS) entry which is preliminary data.</text>
</comment>
<reference evidence="1" key="1">
    <citation type="journal article" date="2021" name="Environ. Microbiol.">
        <title>Gene family expansions and transcriptome signatures uncover fungal adaptations to wood decay.</title>
        <authorList>
            <person name="Hage H."/>
            <person name="Miyauchi S."/>
            <person name="Viragh M."/>
            <person name="Drula E."/>
            <person name="Min B."/>
            <person name="Chaduli D."/>
            <person name="Navarro D."/>
            <person name="Favel A."/>
            <person name="Norest M."/>
            <person name="Lesage-Meessen L."/>
            <person name="Balint B."/>
            <person name="Merenyi Z."/>
            <person name="de Eugenio L."/>
            <person name="Morin E."/>
            <person name="Martinez A.T."/>
            <person name="Baldrian P."/>
            <person name="Stursova M."/>
            <person name="Martinez M.J."/>
            <person name="Novotny C."/>
            <person name="Magnuson J.K."/>
            <person name="Spatafora J.W."/>
            <person name="Maurice S."/>
            <person name="Pangilinan J."/>
            <person name="Andreopoulos W."/>
            <person name="LaButti K."/>
            <person name="Hundley H."/>
            <person name="Na H."/>
            <person name="Kuo A."/>
            <person name="Barry K."/>
            <person name="Lipzen A."/>
            <person name="Henrissat B."/>
            <person name="Riley R."/>
            <person name="Ahrendt S."/>
            <person name="Nagy L.G."/>
            <person name="Grigoriev I.V."/>
            <person name="Martin F."/>
            <person name="Rosso M.N."/>
        </authorList>
    </citation>
    <scope>NUCLEOTIDE SEQUENCE</scope>
    <source>
        <strain evidence="1">CBS 384.51</strain>
    </source>
</reference>
<gene>
    <name evidence="1" type="ORF">BDY19DRAFT_668979</name>
</gene>
<protein>
    <submittedName>
        <fullName evidence="1">Uncharacterized protein</fullName>
    </submittedName>
</protein>
<organism evidence="1 2">
    <name type="scientific">Irpex rosettiformis</name>
    <dbReference type="NCBI Taxonomy" id="378272"/>
    <lineage>
        <taxon>Eukaryota</taxon>
        <taxon>Fungi</taxon>
        <taxon>Dikarya</taxon>
        <taxon>Basidiomycota</taxon>
        <taxon>Agaricomycotina</taxon>
        <taxon>Agaricomycetes</taxon>
        <taxon>Polyporales</taxon>
        <taxon>Irpicaceae</taxon>
        <taxon>Irpex</taxon>
    </lineage>
</organism>
<proteinExistence type="predicted"/>
<evidence type="ECO:0000313" key="1">
    <source>
        <dbReference type="EMBL" id="KAI0090986.1"/>
    </source>
</evidence>